<evidence type="ECO:0000313" key="2">
    <source>
        <dbReference type="EMBL" id="KPA42449.1"/>
    </source>
</evidence>
<organism evidence="2 3">
    <name type="scientific">Fusarium langsethiae</name>
    <dbReference type="NCBI Taxonomy" id="179993"/>
    <lineage>
        <taxon>Eukaryota</taxon>
        <taxon>Fungi</taxon>
        <taxon>Dikarya</taxon>
        <taxon>Ascomycota</taxon>
        <taxon>Pezizomycotina</taxon>
        <taxon>Sordariomycetes</taxon>
        <taxon>Hypocreomycetidae</taxon>
        <taxon>Hypocreales</taxon>
        <taxon>Nectriaceae</taxon>
        <taxon>Fusarium</taxon>
    </lineage>
</organism>
<dbReference type="OrthoDB" id="6359816at2759"/>
<dbReference type="AlphaFoldDB" id="A0A0M9EYE7"/>
<gene>
    <name evidence="2" type="ORF">FLAG1_04617</name>
</gene>
<dbReference type="InterPro" id="IPR000210">
    <property type="entry name" value="BTB/POZ_dom"/>
</dbReference>
<dbReference type="CDD" id="cd18186">
    <property type="entry name" value="BTB_POZ_ZBTB_KLHL-like"/>
    <property type="match status" value="1"/>
</dbReference>
<dbReference type="SUPFAM" id="SSF54695">
    <property type="entry name" value="POZ domain"/>
    <property type="match status" value="1"/>
</dbReference>
<keyword evidence="3" id="KW-1185">Reference proteome</keyword>
<evidence type="ECO:0000313" key="3">
    <source>
        <dbReference type="Proteomes" id="UP000037904"/>
    </source>
</evidence>
<reference evidence="2 3" key="1">
    <citation type="submission" date="2015-04" db="EMBL/GenBank/DDBJ databases">
        <title>The draft genome sequence of Fusarium langsethiae, a T-2/HT-2 mycotoxin producer.</title>
        <authorList>
            <person name="Lysoe E."/>
            <person name="Divon H.H."/>
            <person name="Terzi V."/>
            <person name="Orru L."/>
            <person name="Lamontanara A."/>
            <person name="Kolseth A.-K."/>
            <person name="Frandsen R.J."/>
            <person name="Nielsen K."/>
            <person name="Thrane U."/>
        </authorList>
    </citation>
    <scope>NUCLEOTIDE SEQUENCE [LARGE SCALE GENOMIC DNA]</scope>
    <source>
        <strain evidence="2 3">Fl201059</strain>
    </source>
</reference>
<proteinExistence type="predicted"/>
<dbReference type="Proteomes" id="UP000037904">
    <property type="component" value="Unassembled WGS sequence"/>
</dbReference>
<feature type="domain" description="BTB" evidence="1">
    <location>
        <begin position="34"/>
        <end position="110"/>
    </location>
</feature>
<accession>A0A0M9EYE7</accession>
<dbReference type="PANTHER" id="PTHR47843">
    <property type="entry name" value="BTB DOMAIN-CONTAINING PROTEIN-RELATED"/>
    <property type="match status" value="1"/>
</dbReference>
<name>A0A0M9EYE7_FUSLA</name>
<protein>
    <recommendedName>
        <fullName evidence="1">BTB domain-containing protein</fullName>
    </recommendedName>
</protein>
<dbReference type="SMART" id="SM00225">
    <property type="entry name" value="BTB"/>
    <property type="match status" value="1"/>
</dbReference>
<dbReference type="Gene3D" id="3.30.710.10">
    <property type="entry name" value="Potassium Channel Kv1.1, Chain A"/>
    <property type="match status" value="1"/>
</dbReference>
<dbReference type="PANTHER" id="PTHR47843:SF5">
    <property type="entry name" value="BTB_POZ DOMAIN PROTEIN"/>
    <property type="match status" value="1"/>
</dbReference>
<dbReference type="InterPro" id="IPR011333">
    <property type="entry name" value="SKP1/BTB/POZ_sf"/>
</dbReference>
<dbReference type="EMBL" id="JXCE01000064">
    <property type="protein sequence ID" value="KPA42449.1"/>
    <property type="molecule type" value="Genomic_DNA"/>
</dbReference>
<evidence type="ECO:0000259" key="1">
    <source>
        <dbReference type="PROSITE" id="PS50097"/>
    </source>
</evidence>
<dbReference type="Pfam" id="PF00651">
    <property type="entry name" value="BTB"/>
    <property type="match status" value="1"/>
</dbReference>
<sequence>MAFPIPKQGSFDKTEQTEQRRKWIGELFNSDLYSDLQLISGDKSYAAHRIVVCFHSSVIRDKIITTLVESKPGVTGGFTFANKYRFEDDDPQCVDCVIQYFYRWNYEIPDQLQDVKMNHEPEDIKDADSSLRNGSTVAGSELVAHVKVFALAEKYAIGPLKALSVSKFEATAQQHWGSHYLAEAAREAYKPNVPDNIREMRDSIVEFLHTRLHILREGPMKQLLLALPQLSLDLHMRRLTNTAPASALSIFGRK</sequence>
<comment type="caution">
    <text evidence="2">The sequence shown here is derived from an EMBL/GenBank/DDBJ whole genome shotgun (WGS) entry which is preliminary data.</text>
</comment>
<dbReference type="PROSITE" id="PS50097">
    <property type="entry name" value="BTB"/>
    <property type="match status" value="1"/>
</dbReference>